<organism evidence="13 14">
    <name type="scientific">Desulfoluna limicola</name>
    <dbReference type="NCBI Taxonomy" id="2810562"/>
    <lineage>
        <taxon>Bacteria</taxon>
        <taxon>Pseudomonadati</taxon>
        <taxon>Thermodesulfobacteriota</taxon>
        <taxon>Desulfobacteria</taxon>
        <taxon>Desulfobacterales</taxon>
        <taxon>Desulfolunaceae</taxon>
        <taxon>Desulfoluna</taxon>
    </lineage>
</organism>
<keyword evidence="8 11" id="KW-0665">Pyrimidine biosynthesis</keyword>
<dbReference type="NCBIfam" id="TIGR01037">
    <property type="entry name" value="pyrD_sub1_fam"/>
    <property type="match status" value="1"/>
</dbReference>
<keyword evidence="14" id="KW-1185">Reference proteome</keyword>
<keyword evidence="6 11" id="KW-0285">Flavoprotein</keyword>
<dbReference type="InterPro" id="IPR005720">
    <property type="entry name" value="Dihydroorotate_DH_cat"/>
</dbReference>
<comment type="pathway">
    <text evidence="2 11">Pyrimidine metabolism; UMP biosynthesis via de novo pathway.</text>
</comment>
<reference evidence="13 14" key="1">
    <citation type="submission" date="2021-02" db="EMBL/GenBank/DDBJ databases">
        <title>Complete genome of Desulfoluna sp. strain ASN36.</title>
        <authorList>
            <person name="Takahashi A."/>
            <person name="Kojima H."/>
            <person name="Fukui M."/>
        </authorList>
    </citation>
    <scope>NUCLEOTIDE SEQUENCE [LARGE SCALE GENOMIC DNA]</scope>
    <source>
        <strain evidence="13 14">ASN36</strain>
    </source>
</reference>
<feature type="binding site" evidence="11">
    <location>
        <position position="194"/>
    </location>
    <ligand>
        <name>FMN</name>
        <dbReference type="ChEBI" id="CHEBI:58210"/>
    </ligand>
</feature>
<accession>A0ABN6F4F8</accession>
<evidence type="ECO:0000256" key="6">
    <source>
        <dbReference type="ARBA" id="ARBA00022630"/>
    </source>
</evidence>
<evidence type="ECO:0000256" key="11">
    <source>
        <dbReference type="HAMAP-Rule" id="MF_00224"/>
    </source>
</evidence>
<feature type="binding site" evidence="11">
    <location>
        <position position="220"/>
    </location>
    <ligand>
        <name>FMN</name>
        <dbReference type="ChEBI" id="CHEBI:58210"/>
    </ligand>
</feature>
<name>A0ABN6F4F8_9BACT</name>
<keyword evidence="7 11" id="KW-0288">FMN</keyword>
<evidence type="ECO:0000256" key="3">
    <source>
        <dbReference type="ARBA" id="ARBA00008008"/>
    </source>
</evidence>
<dbReference type="SUPFAM" id="SSF51395">
    <property type="entry name" value="FMN-linked oxidoreductases"/>
    <property type="match status" value="1"/>
</dbReference>
<dbReference type="PANTHER" id="PTHR48109:SF1">
    <property type="entry name" value="DIHYDROOROTATE DEHYDROGENASE (FUMARATE)"/>
    <property type="match status" value="1"/>
</dbReference>
<evidence type="ECO:0000256" key="4">
    <source>
        <dbReference type="ARBA" id="ARBA00011669"/>
    </source>
</evidence>
<feature type="binding site" evidence="11">
    <location>
        <begin position="246"/>
        <end position="247"/>
    </location>
    <ligand>
        <name>FMN</name>
        <dbReference type="ChEBI" id="CHEBI:58210"/>
    </ligand>
</feature>
<evidence type="ECO:0000256" key="10">
    <source>
        <dbReference type="ARBA" id="ARBA00023027"/>
    </source>
</evidence>
<dbReference type="Pfam" id="PF01180">
    <property type="entry name" value="DHO_dh"/>
    <property type="match status" value="1"/>
</dbReference>
<feature type="active site" description="Nucleophile" evidence="11">
    <location>
        <position position="133"/>
    </location>
</feature>
<evidence type="ECO:0000256" key="2">
    <source>
        <dbReference type="ARBA" id="ARBA00004725"/>
    </source>
</evidence>
<feature type="binding site" evidence="11">
    <location>
        <begin position="72"/>
        <end position="76"/>
    </location>
    <ligand>
        <name>substrate</name>
    </ligand>
</feature>
<dbReference type="NCBIfam" id="NF005574">
    <property type="entry name" value="PRK07259.1"/>
    <property type="match status" value="1"/>
</dbReference>
<feature type="binding site" evidence="11">
    <location>
        <begin position="268"/>
        <end position="269"/>
    </location>
    <ligand>
        <name>FMN</name>
        <dbReference type="ChEBI" id="CHEBI:58210"/>
    </ligand>
</feature>
<dbReference type="EC" id="1.3.-.-" evidence="11"/>
<feature type="binding site" evidence="11">
    <location>
        <position position="24"/>
    </location>
    <ligand>
        <name>FMN</name>
        <dbReference type="ChEBI" id="CHEBI:58210"/>
    </ligand>
</feature>
<dbReference type="HAMAP" id="MF_00224">
    <property type="entry name" value="DHO_dh_type1"/>
    <property type="match status" value="1"/>
</dbReference>
<comment type="subcellular location">
    <subcellularLocation>
        <location evidence="1 11">Cytoplasm</location>
    </subcellularLocation>
</comment>
<comment type="cofactor">
    <cofactor evidence="11">
        <name>FMN</name>
        <dbReference type="ChEBI" id="CHEBI:58210"/>
    </cofactor>
    <text evidence="11">Binds 1 FMN per subunit.</text>
</comment>
<comment type="subunit">
    <text evidence="4">Heterotetramer of 2 PyrK and 2 PyrD type B subunits.</text>
</comment>
<dbReference type="InterPro" id="IPR013785">
    <property type="entry name" value="Aldolase_TIM"/>
</dbReference>
<evidence type="ECO:0000256" key="8">
    <source>
        <dbReference type="ARBA" id="ARBA00022975"/>
    </source>
</evidence>
<proteinExistence type="inferred from homology"/>
<feature type="binding site" evidence="11">
    <location>
        <begin position="195"/>
        <end position="196"/>
    </location>
    <ligand>
        <name>substrate</name>
    </ligand>
</feature>
<dbReference type="Proteomes" id="UP001320148">
    <property type="component" value="Chromosome"/>
</dbReference>
<dbReference type="InterPro" id="IPR033888">
    <property type="entry name" value="DHOD_1B"/>
</dbReference>
<dbReference type="InterPro" id="IPR001295">
    <property type="entry name" value="Dihydroorotate_DH_CS"/>
</dbReference>
<feature type="binding site" evidence="11">
    <location>
        <position position="130"/>
    </location>
    <ligand>
        <name>substrate</name>
    </ligand>
</feature>
<dbReference type="CDD" id="cd04740">
    <property type="entry name" value="DHOD_1B_like"/>
    <property type="match status" value="1"/>
</dbReference>
<gene>
    <name evidence="11 13" type="primary">pyrD</name>
    <name evidence="13" type="ORF">DSLASN_20770</name>
</gene>
<feature type="domain" description="Dihydroorotate dehydrogenase catalytic" evidence="12">
    <location>
        <begin position="9"/>
        <end position="289"/>
    </location>
</feature>
<keyword evidence="5 11" id="KW-0963">Cytoplasm</keyword>
<evidence type="ECO:0000256" key="9">
    <source>
        <dbReference type="ARBA" id="ARBA00023002"/>
    </source>
</evidence>
<dbReference type="EMBL" id="AP024488">
    <property type="protein sequence ID" value="BCS96445.1"/>
    <property type="molecule type" value="Genomic_DNA"/>
</dbReference>
<comment type="catalytic activity">
    <reaction evidence="11">
        <text>(S)-dihydroorotate + A = orotate + AH2</text>
        <dbReference type="Rhea" id="RHEA:18073"/>
        <dbReference type="ChEBI" id="CHEBI:13193"/>
        <dbReference type="ChEBI" id="CHEBI:17499"/>
        <dbReference type="ChEBI" id="CHEBI:30839"/>
        <dbReference type="ChEBI" id="CHEBI:30864"/>
    </reaction>
</comment>
<feature type="binding site" evidence="11">
    <location>
        <position position="130"/>
    </location>
    <ligand>
        <name>FMN</name>
        <dbReference type="ChEBI" id="CHEBI:58210"/>
    </ligand>
</feature>
<dbReference type="InterPro" id="IPR050074">
    <property type="entry name" value="DHO_dehydrogenase"/>
</dbReference>
<feature type="binding site" evidence="11">
    <location>
        <position position="48"/>
    </location>
    <ligand>
        <name>substrate</name>
    </ligand>
</feature>
<evidence type="ECO:0000256" key="7">
    <source>
        <dbReference type="ARBA" id="ARBA00022643"/>
    </source>
</evidence>
<comment type="function">
    <text evidence="11">Catalyzes the conversion of dihydroorotate to orotate.</text>
</comment>
<dbReference type="PANTHER" id="PTHR48109">
    <property type="entry name" value="DIHYDROOROTATE DEHYDROGENASE (QUINONE), MITOCHONDRIAL-RELATED"/>
    <property type="match status" value="1"/>
</dbReference>
<keyword evidence="10" id="KW-0520">NAD</keyword>
<dbReference type="Gene3D" id="3.20.20.70">
    <property type="entry name" value="Aldolase class I"/>
    <property type="match status" value="1"/>
</dbReference>
<protein>
    <recommendedName>
        <fullName evidence="11">Dihydroorotate dehydrogenase</fullName>
        <shortName evidence="11">DHOD</shortName>
        <shortName evidence="11">DHODase</shortName>
        <shortName evidence="11">DHOdehase</shortName>
        <ecNumber evidence="11">1.3.-.-</ecNumber>
    </recommendedName>
</protein>
<comment type="similarity">
    <text evidence="3 11">Belongs to the dihydroorotate dehydrogenase family. Type 1 subfamily.</text>
</comment>
<keyword evidence="9 11" id="KW-0560">Oxidoreductase</keyword>
<evidence type="ECO:0000259" key="12">
    <source>
        <dbReference type="Pfam" id="PF01180"/>
    </source>
</evidence>
<dbReference type="InterPro" id="IPR024920">
    <property type="entry name" value="Dihydroorotate_DH_1"/>
</dbReference>
<feature type="binding site" evidence="11">
    <location>
        <begin position="48"/>
        <end position="49"/>
    </location>
    <ligand>
        <name>FMN</name>
        <dbReference type="ChEBI" id="CHEBI:58210"/>
    </ligand>
</feature>
<evidence type="ECO:0000313" key="14">
    <source>
        <dbReference type="Proteomes" id="UP001320148"/>
    </source>
</evidence>
<dbReference type="PROSITE" id="PS00912">
    <property type="entry name" value="DHODEHASE_2"/>
    <property type="match status" value="1"/>
</dbReference>
<dbReference type="PIRSF" id="PIRSF000164">
    <property type="entry name" value="DHO_oxidase"/>
    <property type="match status" value="1"/>
</dbReference>
<sequence length="306" mass="31884">MSETMNTSVDIGGVRLANPVMTASGTFGYGMEFDEVLNLNRLGGVVMKGLSLHPSKGNPPPRIAETSCGMLNAIGLENVGIDRFIKEKLPAMRPFSTKVFINIYGKTVEEYAAIAERSEGVEGIHGIEVNISCPNVSAGGLAFGVDPVAAADVVKAVRARTSLPVMVKLSPNVTDITEIARSVEGEGADSVSLINTLTGMGIDIHTRKPLLANVVGGLSGPAVKPVAIRMVYQVAKAVKIPVVGMGGIMTAEDAVEFLIAGATAVQVGTANFVYPDAAEKVVDGIEAFMKEKGISDVNDLIGSVDV</sequence>
<dbReference type="InterPro" id="IPR012135">
    <property type="entry name" value="Dihydroorotate_DH_1_2"/>
</dbReference>
<evidence type="ECO:0000256" key="1">
    <source>
        <dbReference type="ARBA" id="ARBA00004496"/>
    </source>
</evidence>
<dbReference type="InterPro" id="IPR049622">
    <property type="entry name" value="Dihydroorotate_DH_I"/>
</dbReference>
<feature type="binding site" evidence="11">
    <location>
        <position position="168"/>
    </location>
    <ligand>
        <name>FMN</name>
        <dbReference type="ChEBI" id="CHEBI:58210"/>
    </ligand>
</feature>
<feature type="binding site" evidence="11">
    <location>
        <position position="102"/>
    </location>
    <ligand>
        <name>FMN</name>
        <dbReference type="ChEBI" id="CHEBI:58210"/>
    </ligand>
</feature>
<evidence type="ECO:0000313" key="13">
    <source>
        <dbReference type="EMBL" id="BCS96445.1"/>
    </source>
</evidence>
<evidence type="ECO:0000256" key="5">
    <source>
        <dbReference type="ARBA" id="ARBA00022490"/>
    </source>
</evidence>